<dbReference type="InterPro" id="IPR037066">
    <property type="entry name" value="Plug_dom_sf"/>
</dbReference>
<dbReference type="PROSITE" id="PS52016">
    <property type="entry name" value="TONB_DEPENDENT_REC_3"/>
    <property type="match status" value="1"/>
</dbReference>
<evidence type="ECO:0000256" key="7">
    <source>
        <dbReference type="ARBA" id="ARBA00023136"/>
    </source>
</evidence>
<dbReference type="InterPro" id="IPR010105">
    <property type="entry name" value="TonB_sidphr_rcpt"/>
</dbReference>
<keyword evidence="4 10" id="KW-1134">Transmembrane beta strand</keyword>
<dbReference type="AlphaFoldDB" id="A0AAW7XGB3"/>
<comment type="caution">
    <text evidence="14">The sequence shown here is derived from an EMBL/GenBank/DDBJ whole genome shotgun (WGS) entry which is preliminary data.</text>
</comment>
<name>A0AAW7XGB3_9GAMM</name>
<keyword evidence="6 11" id="KW-0798">TonB box</keyword>
<evidence type="ECO:0000256" key="5">
    <source>
        <dbReference type="ARBA" id="ARBA00022692"/>
    </source>
</evidence>
<dbReference type="Gene3D" id="2.170.130.10">
    <property type="entry name" value="TonB-dependent receptor, plug domain"/>
    <property type="match status" value="1"/>
</dbReference>
<evidence type="ECO:0000256" key="9">
    <source>
        <dbReference type="ARBA" id="ARBA00023237"/>
    </source>
</evidence>
<keyword evidence="7 10" id="KW-0472">Membrane</keyword>
<keyword evidence="8 14" id="KW-0675">Receptor</keyword>
<dbReference type="GO" id="GO:0015344">
    <property type="term" value="F:siderophore uptake transmembrane transporter activity"/>
    <property type="evidence" value="ECO:0007669"/>
    <property type="project" value="TreeGrafter"/>
</dbReference>
<dbReference type="InterPro" id="IPR000531">
    <property type="entry name" value="Beta-barrel_TonB"/>
</dbReference>
<dbReference type="EMBL" id="JAUOPG010000002">
    <property type="protein sequence ID" value="MDO6452761.1"/>
    <property type="molecule type" value="Genomic_DNA"/>
</dbReference>
<proteinExistence type="inferred from homology"/>
<reference evidence="14" key="1">
    <citation type="submission" date="2023-07" db="EMBL/GenBank/DDBJ databases">
        <title>Genome content predicts the carbon catabolic preferences of heterotrophic bacteria.</title>
        <authorList>
            <person name="Gralka M."/>
        </authorList>
    </citation>
    <scope>NUCLEOTIDE SEQUENCE</scope>
    <source>
        <strain evidence="14">I2M16</strain>
    </source>
</reference>
<evidence type="ECO:0000259" key="12">
    <source>
        <dbReference type="Pfam" id="PF00593"/>
    </source>
</evidence>
<comment type="similarity">
    <text evidence="2 10 11">Belongs to the TonB-dependent receptor family.</text>
</comment>
<dbReference type="GO" id="GO:0009279">
    <property type="term" value="C:cell outer membrane"/>
    <property type="evidence" value="ECO:0007669"/>
    <property type="project" value="UniProtKB-SubCell"/>
</dbReference>
<feature type="domain" description="TonB-dependent receptor-like beta-barrel" evidence="12">
    <location>
        <begin position="275"/>
        <end position="695"/>
    </location>
</feature>
<protein>
    <submittedName>
        <fullName evidence="14">TonB-dependent siderophore receptor</fullName>
    </submittedName>
</protein>
<evidence type="ECO:0000256" key="8">
    <source>
        <dbReference type="ARBA" id="ARBA00023170"/>
    </source>
</evidence>
<evidence type="ECO:0000256" key="11">
    <source>
        <dbReference type="RuleBase" id="RU003357"/>
    </source>
</evidence>
<dbReference type="InterPro" id="IPR039426">
    <property type="entry name" value="TonB-dep_rcpt-like"/>
</dbReference>
<sequence length="725" mass="79135">MSLCRSAYPASQPSLLAQRIREAALIVPCLLLSGNVLAEDNSQNDLQELQALQVTDSEITSNYIEPSEQTGSYQVKRSAAATGLAIDIKETPQTVSTISSQAMKDFSVASVSDALALIPGVVVNKVETDRVYFTSRGFDIMNFETDGVGAALGDTPTSNFDAFMYDRIEVLKGANGLTAGVGNPSATVNMIRKRPTYETQASIAATVGSWNTRRLEADVSGSLNEEGTVRGRAVIAKQSKESYLDRYEKDTTLGYGVIEVDVTEKDLLTFGYDQQRNNANSPMWGALPLTYDDGSYTDYDVSTSTAADWSYWDTKKETYFAQWQHSFDNGWEATASVDHTSTKQDSKLFYVYGSPVAGSDPEVGLLAYPSAYEQDLSVTQFNVNATGPYTLAGREHLLAIGATAARMKNSQLSGYGSRLGYPVPDLNTWNGSFEEPDIYGNGTSGGTFNDRLRSTYVATRIDATDALNLFLGGSYTTVNTKGDSYGSERDRDASEVVPYLGAMYNLTDDVGVYASYTGIFNPQNKLGTDNELLDPVEGKAYEVGVKASLFDDQLLATAAVFYADQDNVAGSSTVGGNGQTVYTTDDTNSRGIELEVSGQPTPRINLLAGFTHVDIVESGSNDKVRLFEPRNVLRVSGTYQVPGVDQLKVGGSVRWQSKTTTDSELYTQDAYTLVDLMASYEFNDNWTLSGKINNLTDERYINSLYWEQGFYGEPRNATVTLTWNY</sequence>
<evidence type="ECO:0000256" key="3">
    <source>
        <dbReference type="ARBA" id="ARBA00022448"/>
    </source>
</evidence>
<dbReference type="GO" id="GO:0038023">
    <property type="term" value="F:signaling receptor activity"/>
    <property type="evidence" value="ECO:0007669"/>
    <property type="project" value="InterPro"/>
</dbReference>
<keyword evidence="3 10" id="KW-0813">Transport</keyword>
<evidence type="ECO:0000259" key="13">
    <source>
        <dbReference type="Pfam" id="PF07715"/>
    </source>
</evidence>
<evidence type="ECO:0000313" key="15">
    <source>
        <dbReference type="Proteomes" id="UP001169862"/>
    </source>
</evidence>
<evidence type="ECO:0000256" key="6">
    <source>
        <dbReference type="ARBA" id="ARBA00023077"/>
    </source>
</evidence>
<dbReference type="InterPro" id="IPR012910">
    <property type="entry name" value="Plug_dom"/>
</dbReference>
<feature type="domain" description="TonB-dependent receptor plug" evidence="13">
    <location>
        <begin position="88"/>
        <end position="185"/>
    </location>
</feature>
<evidence type="ECO:0000256" key="2">
    <source>
        <dbReference type="ARBA" id="ARBA00009810"/>
    </source>
</evidence>
<dbReference type="InterPro" id="IPR036942">
    <property type="entry name" value="Beta-barrel_TonB_sf"/>
</dbReference>
<dbReference type="SUPFAM" id="SSF56935">
    <property type="entry name" value="Porins"/>
    <property type="match status" value="1"/>
</dbReference>
<dbReference type="Gene3D" id="2.40.170.20">
    <property type="entry name" value="TonB-dependent receptor, beta-barrel domain"/>
    <property type="match status" value="1"/>
</dbReference>
<dbReference type="GO" id="GO:0015891">
    <property type="term" value="P:siderophore transport"/>
    <property type="evidence" value="ECO:0007669"/>
    <property type="project" value="InterPro"/>
</dbReference>
<organism evidence="14 15">
    <name type="scientific">Neptunomonas phycophila</name>
    <dbReference type="NCBI Taxonomy" id="1572645"/>
    <lineage>
        <taxon>Bacteria</taxon>
        <taxon>Pseudomonadati</taxon>
        <taxon>Pseudomonadota</taxon>
        <taxon>Gammaproteobacteria</taxon>
        <taxon>Oceanospirillales</taxon>
        <taxon>Oceanospirillaceae</taxon>
        <taxon>Neptunomonas</taxon>
    </lineage>
</organism>
<keyword evidence="5 10" id="KW-0812">Transmembrane</keyword>
<dbReference type="PANTHER" id="PTHR32552:SF74">
    <property type="entry name" value="HYDROXAMATE SIDEROPHORE RECEPTOR FHUE"/>
    <property type="match status" value="1"/>
</dbReference>
<gene>
    <name evidence="14" type="ORF">Q4490_04205</name>
</gene>
<accession>A0AAW7XGB3</accession>
<dbReference type="PANTHER" id="PTHR32552">
    <property type="entry name" value="FERRICHROME IRON RECEPTOR-RELATED"/>
    <property type="match status" value="1"/>
</dbReference>
<evidence type="ECO:0000256" key="10">
    <source>
        <dbReference type="PROSITE-ProRule" id="PRU01360"/>
    </source>
</evidence>
<dbReference type="Pfam" id="PF07715">
    <property type="entry name" value="Plug"/>
    <property type="match status" value="1"/>
</dbReference>
<evidence type="ECO:0000256" key="4">
    <source>
        <dbReference type="ARBA" id="ARBA00022452"/>
    </source>
</evidence>
<dbReference type="Proteomes" id="UP001169862">
    <property type="component" value="Unassembled WGS sequence"/>
</dbReference>
<dbReference type="CDD" id="cd01347">
    <property type="entry name" value="ligand_gated_channel"/>
    <property type="match status" value="1"/>
</dbReference>
<evidence type="ECO:0000256" key="1">
    <source>
        <dbReference type="ARBA" id="ARBA00004571"/>
    </source>
</evidence>
<evidence type="ECO:0000313" key="14">
    <source>
        <dbReference type="EMBL" id="MDO6452761.1"/>
    </source>
</evidence>
<comment type="subcellular location">
    <subcellularLocation>
        <location evidence="1 10">Cell outer membrane</location>
        <topology evidence="1 10">Multi-pass membrane protein</topology>
    </subcellularLocation>
</comment>
<keyword evidence="9 10" id="KW-0998">Cell outer membrane</keyword>
<dbReference type="Pfam" id="PF00593">
    <property type="entry name" value="TonB_dep_Rec_b-barrel"/>
    <property type="match status" value="1"/>
</dbReference>
<dbReference type="RefSeq" id="WP_303548766.1">
    <property type="nucleotide sequence ID" value="NZ_JAUOPG010000002.1"/>
</dbReference>
<dbReference type="NCBIfam" id="TIGR01783">
    <property type="entry name" value="TonB-siderophor"/>
    <property type="match status" value="1"/>
</dbReference>